<reference evidence="2" key="1">
    <citation type="journal article" date="2010" name="Science">
        <title>Signatures of adaptation to obligate biotrophy in the Hyaloperonospora arabidopsidis genome.</title>
        <authorList>
            <person name="Baxter L."/>
            <person name="Tripathy S."/>
            <person name="Ishaque N."/>
            <person name="Boot N."/>
            <person name="Cabral A."/>
            <person name="Kemen E."/>
            <person name="Thines M."/>
            <person name="Ah-Fong A."/>
            <person name="Anderson R."/>
            <person name="Badejoko W."/>
            <person name="Bittner-Eddy P."/>
            <person name="Boore J.L."/>
            <person name="Chibucos M.C."/>
            <person name="Coates M."/>
            <person name="Dehal P."/>
            <person name="Delehaunty K."/>
            <person name="Dong S."/>
            <person name="Downton P."/>
            <person name="Dumas B."/>
            <person name="Fabro G."/>
            <person name="Fronick C."/>
            <person name="Fuerstenberg S.I."/>
            <person name="Fulton L."/>
            <person name="Gaulin E."/>
            <person name="Govers F."/>
            <person name="Hughes L."/>
            <person name="Humphray S."/>
            <person name="Jiang R.H."/>
            <person name="Judelson H."/>
            <person name="Kamoun S."/>
            <person name="Kyung K."/>
            <person name="Meijer H."/>
            <person name="Minx P."/>
            <person name="Morris P."/>
            <person name="Nelson J."/>
            <person name="Phuntumart V."/>
            <person name="Qutob D."/>
            <person name="Rehmany A."/>
            <person name="Rougon-Cardoso A."/>
            <person name="Ryden P."/>
            <person name="Torto-Alalibo T."/>
            <person name="Studholme D."/>
            <person name="Wang Y."/>
            <person name="Win J."/>
            <person name="Wood J."/>
            <person name="Clifton S.W."/>
            <person name="Rogers J."/>
            <person name="Van den Ackerveken G."/>
            <person name="Jones J.D."/>
            <person name="McDowell J.M."/>
            <person name="Beynon J."/>
            <person name="Tyler B.M."/>
        </authorList>
    </citation>
    <scope>NUCLEOTIDE SEQUENCE [LARGE SCALE GENOMIC DNA]</scope>
    <source>
        <strain evidence="2">Emoy2</strain>
    </source>
</reference>
<dbReference type="HOGENOM" id="CLU_051764_3_1_1"/>
<dbReference type="InParanoid" id="M4BM03"/>
<dbReference type="EnsemblProtists" id="HpaT807438">
    <property type="protein sequence ID" value="HpaP807438"/>
    <property type="gene ID" value="HpaG807438"/>
</dbReference>
<evidence type="ECO:0000313" key="1">
    <source>
        <dbReference type="EnsemblProtists" id="HpaP807438"/>
    </source>
</evidence>
<organism evidence="1 2">
    <name type="scientific">Hyaloperonospora arabidopsidis (strain Emoy2)</name>
    <name type="common">Downy mildew agent</name>
    <name type="synonym">Peronospora arabidopsidis</name>
    <dbReference type="NCBI Taxonomy" id="559515"/>
    <lineage>
        <taxon>Eukaryota</taxon>
        <taxon>Sar</taxon>
        <taxon>Stramenopiles</taxon>
        <taxon>Oomycota</taxon>
        <taxon>Peronosporomycetes</taxon>
        <taxon>Peronosporales</taxon>
        <taxon>Peronosporaceae</taxon>
        <taxon>Hyaloperonospora</taxon>
    </lineage>
</organism>
<name>M4BM03_HYAAE</name>
<dbReference type="AlphaFoldDB" id="M4BM03"/>
<keyword evidence="2" id="KW-1185">Reference proteome</keyword>
<protein>
    <submittedName>
        <fullName evidence="1">Uncharacterized protein</fullName>
    </submittedName>
</protein>
<accession>M4BM03</accession>
<proteinExistence type="predicted"/>
<dbReference type="EMBL" id="JH598405">
    <property type="status" value="NOT_ANNOTATED_CDS"/>
    <property type="molecule type" value="Genomic_DNA"/>
</dbReference>
<dbReference type="Proteomes" id="UP000011713">
    <property type="component" value="Unassembled WGS sequence"/>
</dbReference>
<evidence type="ECO:0000313" key="2">
    <source>
        <dbReference type="Proteomes" id="UP000011713"/>
    </source>
</evidence>
<reference evidence="1" key="2">
    <citation type="submission" date="2015-06" db="UniProtKB">
        <authorList>
            <consortium name="EnsemblProtists"/>
        </authorList>
    </citation>
    <scope>IDENTIFICATION</scope>
    <source>
        <strain evidence="1">Emoy2</strain>
    </source>
</reference>
<dbReference type="VEuPathDB" id="FungiDB:HpaG807438"/>
<sequence length="160" mass="17743">MSFHTQGIHVTSSNTDIDLCEDAASEVSPHGTVSSLARQATQEEVDVSAQAHADLVPEVKRLRESFAHVQTALDQSVNERKQLRENLYQVQSAHEQSSTELAQLREQMNRLDSIDSVSKRLNKVEYNLPRLDGQVELLTKMQLAGTTSHPQAQAPSGPRD</sequence>